<dbReference type="AlphaFoldDB" id="A0A8J2UBD6"/>
<accession>A0A8J2UBD6</accession>
<dbReference type="SUPFAM" id="SSF46689">
    <property type="entry name" value="Homeodomain-like"/>
    <property type="match status" value="1"/>
</dbReference>
<evidence type="ECO:0000313" key="6">
    <source>
        <dbReference type="Proteomes" id="UP000607559"/>
    </source>
</evidence>
<dbReference type="SUPFAM" id="SSF51215">
    <property type="entry name" value="Regulatory protein AraC"/>
    <property type="match status" value="1"/>
</dbReference>
<dbReference type="Gene3D" id="2.60.120.10">
    <property type="entry name" value="Jelly Rolls"/>
    <property type="match status" value="1"/>
</dbReference>
<keyword evidence="2" id="KW-0238">DNA-binding</keyword>
<keyword evidence="1" id="KW-0805">Transcription regulation</keyword>
<dbReference type="InterPro" id="IPR020449">
    <property type="entry name" value="Tscrpt_reg_AraC-type_HTH"/>
</dbReference>
<dbReference type="PRINTS" id="PR00032">
    <property type="entry name" value="HTHARAC"/>
</dbReference>
<name>A0A8J2UBD6_9BACT</name>
<dbReference type="SMART" id="SM00342">
    <property type="entry name" value="HTH_ARAC"/>
    <property type="match status" value="1"/>
</dbReference>
<dbReference type="PANTHER" id="PTHR43280:SF32">
    <property type="entry name" value="TRANSCRIPTIONAL REGULATORY PROTEIN"/>
    <property type="match status" value="1"/>
</dbReference>
<comment type="caution">
    <text evidence="5">The sequence shown here is derived from an EMBL/GenBank/DDBJ whole genome shotgun (WGS) entry which is preliminary data.</text>
</comment>
<keyword evidence="6" id="KW-1185">Reference proteome</keyword>
<reference evidence="5" key="1">
    <citation type="journal article" date="2014" name="Int. J. Syst. Evol. Microbiol.">
        <title>Complete genome sequence of Corynebacterium casei LMG S-19264T (=DSM 44701T), isolated from a smear-ripened cheese.</title>
        <authorList>
            <consortium name="US DOE Joint Genome Institute (JGI-PGF)"/>
            <person name="Walter F."/>
            <person name="Albersmeier A."/>
            <person name="Kalinowski J."/>
            <person name="Ruckert C."/>
        </authorList>
    </citation>
    <scope>NUCLEOTIDE SEQUENCE</scope>
    <source>
        <strain evidence="5">CGMCC 1.15448</strain>
    </source>
</reference>
<dbReference type="InterPro" id="IPR009057">
    <property type="entry name" value="Homeodomain-like_sf"/>
</dbReference>
<dbReference type="GO" id="GO:0043565">
    <property type="term" value="F:sequence-specific DNA binding"/>
    <property type="evidence" value="ECO:0007669"/>
    <property type="project" value="InterPro"/>
</dbReference>
<protein>
    <submittedName>
        <fullName evidence="5">Transcriptional regulator</fullName>
    </submittedName>
</protein>
<evidence type="ECO:0000256" key="1">
    <source>
        <dbReference type="ARBA" id="ARBA00023015"/>
    </source>
</evidence>
<dbReference type="Pfam" id="PF12833">
    <property type="entry name" value="HTH_18"/>
    <property type="match status" value="1"/>
</dbReference>
<dbReference type="InterPro" id="IPR003313">
    <property type="entry name" value="AraC-bd"/>
</dbReference>
<dbReference type="InterPro" id="IPR037923">
    <property type="entry name" value="HTH-like"/>
</dbReference>
<dbReference type="EMBL" id="BMJC01000001">
    <property type="protein sequence ID" value="GGA91863.1"/>
    <property type="molecule type" value="Genomic_DNA"/>
</dbReference>
<evidence type="ECO:0000256" key="2">
    <source>
        <dbReference type="ARBA" id="ARBA00023125"/>
    </source>
</evidence>
<dbReference type="GO" id="GO:0003700">
    <property type="term" value="F:DNA-binding transcription factor activity"/>
    <property type="evidence" value="ECO:0007669"/>
    <property type="project" value="InterPro"/>
</dbReference>
<dbReference type="InterPro" id="IPR014710">
    <property type="entry name" value="RmlC-like_jellyroll"/>
</dbReference>
<evidence type="ECO:0000313" key="5">
    <source>
        <dbReference type="EMBL" id="GGA91863.1"/>
    </source>
</evidence>
<proteinExistence type="predicted"/>
<dbReference type="Proteomes" id="UP000607559">
    <property type="component" value="Unassembled WGS sequence"/>
</dbReference>
<reference evidence="5" key="2">
    <citation type="submission" date="2020-09" db="EMBL/GenBank/DDBJ databases">
        <authorList>
            <person name="Sun Q."/>
            <person name="Zhou Y."/>
        </authorList>
    </citation>
    <scope>NUCLEOTIDE SEQUENCE</scope>
    <source>
        <strain evidence="5">CGMCC 1.15448</strain>
    </source>
</reference>
<dbReference type="Gene3D" id="1.10.10.60">
    <property type="entry name" value="Homeodomain-like"/>
    <property type="match status" value="1"/>
</dbReference>
<keyword evidence="3" id="KW-0804">Transcription</keyword>
<dbReference type="PANTHER" id="PTHR43280">
    <property type="entry name" value="ARAC-FAMILY TRANSCRIPTIONAL REGULATOR"/>
    <property type="match status" value="1"/>
</dbReference>
<evidence type="ECO:0000256" key="3">
    <source>
        <dbReference type="ARBA" id="ARBA00023163"/>
    </source>
</evidence>
<dbReference type="Pfam" id="PF02311">
    <property type="entry name" value="AraC_binding"/>
    <property type="match status" value="1"/>
</dbReference>
<evidence type="ECO:0000259" key="4">
    <source>
        <dbReference type="PROSITE" id="PS01124"/>
    </source>
</evidence>
<feature type="domain" description="HTH araC/xylS-type" evidence="4">
    <location>
        <begin position="179"/>
        <end position="277"/>
    </location>
</feature>
<gene>
    <name evidence="5" type="ORF">GCM10011511_14040</name>
</gene>
<organism evidence="5 6">
    <name type="scientific">Puia dinghuensis</name>
    <dbReference type="NCBI Taxonomy" id="1792502"/>
    <lineage>
        <taxon>Bacteria</taxon>
        <taxon>Pseudomonadati</taxon>
        <taxon>Bacteroidota</taxon>
        <taxon>Chitinophagia</taxon>
        <taxon>Chitinophagales</taxon>
        <taxon>Chitinophagaceae</taxon>
        <taxon>Puia</taxon>
    </lineage>
</organism>
<dbReference type="InterPro" id="IPR018060">
    <property type="entry name" value="HTH_AraC"/>
</dbReference>
<dbReference type="PROSITE" id="PS01124">
    <property type="entry name" value="HTH_ARAC_FAMILY_2"/>
    <property type="match status" value="1"/>
</dbReference>
<sequence length="279" mass="32075">MHRLEEMTDQGFHLKKVDVQSETVKQGVLLGSHRDDHYLFFLGLTGMGSVMVDFEEFTLEANTLFYILPGQMHSYRGSDAAATGWFMALDPGLVPDSFRAVLENPLLSIKPVAVMPAELEPMLQCLELMDTLQRRLDPCYSRQAVYHMLSAFTAMFTDVYARQQCIPADKVSRSQTIMLEFRKLLSVEYKQLKSAGEYAAALHLSLSYLNEAVKDTTGFTVSYWIQQQIVLEAKRLLYYSQYSVKEIAHRLGYEDHTYFSRLFKKTVGRTPLEFRGLYR</sequence>